<dbReference type="RefSeq" id="WP_272176000.1">
    <property type="nucleotide sequence ID" value="NZ_JAQOSK010000007.1"/>
</dbReference>
<dbReference type="EMBL" id="JAQOSK010000007">
    <property type="protein sequence ID" value="MDC2956634.1"/>
    <property type="molecule type" value="Genomic_DNA"/>
</dbReference>
<evidence type="ECO:0000313" key="1">
    <source>
        <dbReference type="EMBL" id="MDC2956634.1"/>
    </source>
</evidence>
<proteinExistence type="predicted"/>
<evidence type="ECO:0000313" key="2">
    <source>
        <dbReference type="Proteomes" id="UP001221328"/>
    </source>
</evidence>
<gene>
    <name evidence="1" type="ORF">PO587_19365</name>
</gene>
<name>A0ABT5FVR4_9ACTN</name>
<dbReference type="Proteomes" id="UP001221328">
    <property type="component" value="Unassembled WGS sequence"/>
</dbReference>
<accession>A0ABT5FVR4</accession>
<comment type="caution">
    <text evidence="1">The sequence shown here is derived from an EMBL/GenBank/DDBJ whole genome shotgun (WGS) entry which is preliminary data.</text>
</comment>
<keyword evidence="2" id="KW-1185">Reference proteome</keyword>
<protein>
    <submittedName>
        <fullName evidence="1">Uncharacterized protein</fullName>
    </submittedName>
</protein>
<organism evidence="1 2">
    <name type="scientific">Streptomyces gilvifuscus</name>
    <dbReference type="NCBI Taxonomy" id="1550617"/>
    <lineage>
        <taxon>Bacteria</taxon>
        <taxon>Bacillati</taxon>
        <taxon>Actinomycetota</taxon>
        <taxon>Actinomycetes</taxon>
        <taxon>Kitasatosporales</taxon>
        <taxon>Streptomycetaceae</taxon>
        <taxon>Streptomyces</taxon>
    </lineage>
</organism>
<reference evidence="1 2" key="1">
    <citation type="journal article" date="2015" name="Int. J. Syst. Evol. Microbiol.">
        <title>Streptomyces gilvifuscus sp. nov., an actinomycete that produces antibacterial compounds isolated from soil.</title>
        <authorList>
            <person name="Nguyen T.M."/>
            <person name="Kim J."/>
        </authorList>
    </citation>
    <scope>NUCLEOTIDE SEQUENCE [LARGE SCALE GENOMIC DNA]</scope>
    <source>
        <strain evidence="1 2">T113</strain>
    </source>
</reference>
<sequence length="220" mass="24069">MDEGAPTTARLRDVLNRAERVVIAEGPPDEADSADVARIVVSGAAIADLADRLAIVDGGTGDRCRCNGWPTITVYDAVGRLIACWTLHHQSGLRGIGDCDADLRDGPALTEWLAERGLTRSQAVQEQLAAQKTEEDQRRLRWLQAAPAELREAATDVCDPPGRDQEAWSGRRREAEARLAALVQHGYPDHIERIRVLMAWAGVPARESTGGLKWYDMAVQ</sequence>